<proteinExistence type="predicted"/>
<dbReference type="InterPro" id="IPR000073">
    <property type="entry name" value="AB_hydrolase_1"/>
</dbReference>
<sequence>MEIADEGSGRPILVVHGGMGDLSSWRKVTERLRGRFRTIRVHRRQYRLDMPRKVTMADEVAETNTVVERSIIVGHSSGAVLALEALVADPGRYTAAVLYEPPVVIDRPLGGDRVVRARAALAAGRPGDAWAIFMREIAGLWNPIFALARFTINRNRTIAPLIERQLDDNDAIDELGNRLDVYRTIDVPVLLIAGERSPRHLLDRLDALQAVLPRARRVTLPGEGHTAERSAPAKLAEAIAEFAESLESGDPPSRPDA</sequence>
<organism evidence="2 3">
    <name type="scientific">Paractinoplanes ferrugineus</name>
    <dbReference type="NCBI Taxonomy" id="113564"/>
    <lineage>
        <taxon>Bacteria</taxon>
        <taxon>Bacillati</taxon>
        <taxon>Actinomycetota</taxon>
        <taxon>Actinomycetes</taxon>
        <taxon>Micromonosporales</taxon>
        <taxon>Micromonosporaceae</taxon>
        <taxon>Paractinoplanes</taxon>
    </lineage>
</organism>
<dbReference type="SUPFAM" id="SSF53474">
    <property type="entry name" value="alpha/beta-Hydrolases"/>
    <property type="match status" value="1"/>
</dbReference>
<dbReference type="PANTHER" id="PTHR43798:SF33">
    <property type="entry name" value="HYDROLASE, PUTATIVE (AFU_ORTHOLOGUE AFUA_2G14860)-RELATED"/>
    <property type="match status" value="1"/>
</dbReference>
<dbReference type="RefSeq" id="WP_203815575.1">
    <property type="nucleotide sequence ID" value="NZ_BAAABP010000014.1"/>
</dbReference>
<reference evidence="2" key="1">
    <citation type="submission" date="2021-01" db="EMBL/GenBank/DDBJ databases">
        <title>Whole genome shotgun sequence of Actinoplanes ferrugineus NBRC 15555.</title>
        <authorList>
            <person name="Komaki H."/>
            <person name="Tamura T."/>
        </authorList>
    </citation>
    <scope>NUCLEOTIDE SEQUENCE</scope>
    <source>
        <strain evidence="2">NBRC 15555</strain>
    </source>
</reference>
<protein>
    <submittedName>
        <fullName evidence="2">Hydrolase</fullName>
    </submittedName>
</protein>
<dbReference type="PANTHER" id="PTHR43798">
    <property type="entry name" value="MONOACYLGLYCEROL LIPASE"/>
    <property type="match status" value="1"/>
</dbReference>
<accession>A0A919MDX9</accession>
<name>A0A919MDX9_9ACTN</name>
<feature type="domain" description="AB hydrolase-1" evidence="1">
    <location>
        <begin position="12"/>
        <end position="238"/>
    </location>
</feature>
<dbReference type="GO" id="GO:0016020">
    <property type="term" value="C:membrane"/>
    <property type="evidence" value="ECO:0007669"/>
    <property type="project" value="TreeGrafter"/>
</dbReference>
<evidence type="ECO:0000313" key="3">
    <source>
        <dbReference type="Proteomes" id="UP000598174"/>
    </source>
</evidence>
<dbReference type="Proteomes" id="UP000598174">
    <property type="component" value="Unassembled WGS sequence"/>
</dbReference>
<dbReference type="AlphaFoldDB" id="A0A919MDX9"/>
<dbReference type="InterPro" id="IPR050266">
    <property type="entry name" value="AB_hydrolase_sf"/>
</dbReference>
<gene>
    <name evidence="2" type="ORF">Afe05nite_08100</name>
</gene>
<comment type="caution">
    <text evidence="2">The sequence shown here is derived from an EMBL/GenBank/DDBJ whole genome shotgun (WGS) entry which is preliminary data.</text>
</comment>
<dbReference type="InterPro" id="IPR029058">
    <property type="entry name" value="AB_hydrolase_fold"/>
</dbReference>
<dbReference type="EMBL" id="BOMM01000003">
    <property type="protein sequence ID" value="GIE08970.1"/>
    <property type="molecule type" value="Genomic_DNA"/>
</dbReference>
<evidence type="ECO:0000313" key="2">
    <source>
        <dbReference type="EMBL" id="GIE08970.1"/>
    </source>
</evidence>
<dbReference type="Pfam" id="PF12697">
    <property type="entry name" value="Abhydrolase_6"/>
    <property type="match status" value="1"/>
</dbReference>
<keyword evidence="3" id="KW-1185">Reference proteome</keyword>
<evidence type="ECO:0000259" key="1">
    <source>
        <dbReference type="Pfam" id="PF12697"/>
    </source>
</evidence>
<dbReference type="GO" id="GO:0016787">
    <property type="term" value="F:hydrolase activity"/>
    <property type="evidence" value="ECO:0007669"/>
    <property type="project" value="UniProtKB-KW"/>
</dbReference>
<dbReference type="Gene3D" id="3.40.50.1820">
    <property type="entry name" value="alpha/beta hydrolase"/>
    <property type="match status" value="1"/>
</dbReference>
<keyword evidence="2" id="KW-0378">Hydrolase</keyword>